<feature type="compositionally biased region" description="Gly residues" evidence="1">
    <location>
        <begin position="489"/>
        <end position="514"/>
    </location>
</feature>
<accession>A0A426Q0X2</accession>
<keyword evidence="3" id="KW-0255">Endonuclease</keyword>
<keyword evidence="3" id="KW-0540">Nuclease</keyword>
<dbReference type="InterPro" id="IPR003615">
    <property type="entry name" value="HNH_nuc"/>
</dbReference>
<keyword evidence="3" id="KW-0378">Hydrolase</keyword>
<dbReference type="EMBL" id="PQNK01000003">
    <property type="protein sequence ID" value="RRO87498.1"/>
    <property type="molecule type" value="Genomic_DNA"/>
</dbReference>
<name>A0A426Q0X2_9CORY</name>
<dbReference type="InterPro" id="IPR003870">
    <property type="entry name" value="DUF222"/>
</dbReference>
<feature type="region of interest" description="Disordered" evidence="1">
    <location>
        <begin position="277"/>
        <end position="341"/>
    </location>
</feature>
<protein>
    <submittedName>
        <fullName evidence="3">HNH endonuclease</fullName>
    </submittedName>
</protein>
<evidence type="ECO:0000313" key="4">
    <source>
        <dbReference type="Proteomes" id="UP000276526"/>
    </source>
</evidence>
<feature type="domain" description="DUF222" evidence="2">
    <location>
        <begin position="90"/>
        <end position="283"/>
    </location>
</feature>
<evidence type="ECO:0000256" key="1">
    <source>
        <dbReference type="SAM" id="MobiDB-lite"/>
    </source>
</evidence>
<dbReference type="Pfam" id="PF02720">
    <property type="entry name" value="DUF222"/>
    <property type="match status" value="1"/>
</dbReference>
<proteinExistence type="predicted"/>
<reference evidence="3 4" key="1">
    <citation type="submission" date="2018-01" db="EMBL/GenBank/DDBJ databases">
        <title>Twenty Corynebacterium bovis Genomes.</title>
        <authorList>
            <person name="Gulvik C.A."/>
        </authorList>
    </citation>
    <scope>NUCLEOTIDE SEQUENCE [LARGE SCALE GENOMIC DNA]</scope>
    <source>
        <strain evidence="3 4">F6900</strain>
    </source>
</reference>
<dbReference type="CDD" id="cd00085">
    <property type="entry name" value="HNHc"/>
    <property type="match status" value="1"/>
</dbReference>
<dbReference type="GO" id="GO:0004519">
    <property type="term" value="F:endonuclease activity"/>
    <property type="evidence" value="ECO:0007669"/>
    <property type="project" value="UniProtKB-KW"/>
</dbReference>
<feature type="compositionally biased region" description="Low complexity" evidence="1">
    <location>
        <begin position="280"/>
        <end position="290"/>
    </location>
</feature>
<evidence type="ECO:0000259" key="2">
    <source>
        <dbReference type="Pfam" id="PF02720"/>
    </source>
</evidence>
<dbReference type="Proteomes" id="UP000276526">
    <property type="component" value="Unassembled WGS sequence"/>
</dbReference>
<feature type="compositionally biased region" description="Basic and acidic residues" evidence="1">
    <location>
        <begin position="556"/>
        <end position="574"/>
    </location>
</feature>
<feature type="region of interest" description="Disordered" evidence="1">
    <location>
        <begin position="476"/>
        <end position="574"/>
    </location>
</feature>
<feature type="compositionally biased region" description="Gly residues" evidence="1">
    <location>
        <begin position="291"/>
        <end position="304"/>
    </location>
</feature>
<comment type="caution">
    <text evidence="3">The sequence shown here is derived from an EMBL/GenBank/DDBJ whole genome shotgun (WGS) entry which is preliminary data.</text>
</comment>
<gene>
    <name evidence="3" type="ORF">CXF48_02930</name>
</gene>
<dbReference type="RefSeq" id="WP_125173513.1">
    <property type="nucleotide sequence ID" value="NZ_JAPJOD010000049.1"/>
</dbReference>
<organism evidence="3 4">
    <name type="scientific">Corynebacterium bovis</name>
    <dbReference type="NCBI Taxonomy" id="36808"/>
    <lineage>
        <taxon>Bacteria</taxon>
        <taxon>Bacillati</taxon>
        <taxon>Actinomycetota</taxon>
        <taxon>Actinomycetes</taxon>
        <taxon>Mycobacteriales</taxon>
        <taxon>Corynebacteriaceae</taxon>
        <taxon>Corynebacterium</taxon>
    </lineage>
</organism>
<sequence length="574" mass="61032">MTVPVTGPRGGETMQPVGSTHDLRTAVAAMESAAAIVAGSGEEVWGRLGEDERVELYARLERARKSLALADAAFLLAHAPCMPAGVYRRPAWLARRFRLTSRDARQRVKAVRRLDDRPVGPEGRPAATAMPEVRAIVAEGLLDTEGVEKIDRAITGLPASAQNRMAAVADGPIARVVRDHGPDALDDLAPMLRALLGQDDPYTREDRARMRRLTLSKQGPDGMSSLRGLVTPRCAAALAKLFADHAGTGDLLEEGEKDLRSAEQRRHDALEAAVHGGFGVDADGADAAGPGRAGGTTGGSGGQDRGGEEGDGDSAEGKGEPGDGDGPDSLQIPRLRGRGLAPRRRTTTIVAVTTLKDLLARQGTAMTDTGVQLPLADLVEDALCRDTYLHVLGLRGETLYLGRSSRLGSTAQYLALLGEEGMSMAPGSATCAARCHMHHIDSWESGGMTDIDNLTLVDPFTHAKIDDSRTDSSRWWTIRSDAQDRERGGPGGGRGAGGGRDGRRAAGGGDGNGPGRRERVDKAVWIPPVQLDPEREPRVNGHPSAWANPGRSVRRARQDEKELRGEHGRFTDEG</sequence>
<evidence type="ECO:0000313" key="3">
    <source>
        <dbReference type="EMBL" id="RRO87498.1"/>
    </source>
</evidence>
<dbReference type="AlphaFoldDB" id="A0A426Q0X2"/>